<evidence type="ECO:0000256" key="1">
    <source>
        <dbReference type="SAM" id="Phobius"/>
    </source>
</evidence>
<proteinExistence type="predicted"/>
<keyword evidence="2" id="KW-1185">Reference proteome</keyword>
<dbReference type="AlphaFoldDB" id="A0A914CFM2"/>
<reference evidence="3" key="1">
    <citation type="submission" date="2022-11" db="UniProtKB">
        <authorList>
            <consortium name="WormBaseParasite"/>
        </authorList>
    </citation>
    <scope>IDENTIFICATION</scope>
</reference>
<name>A0A914CFM2_9BILA</name>
<protein>
    <submittedName>
        <fullName evidence="3">NADH:ubiquinone reductase (H(+)-translocating)</fullName>
    </submittedName>
</protein>
<dbReference type="WBParaSite" id="ACRNAN_scaffold10373.g20927.t1">
    <property type="protein sequence ID" value="ACRNAN_scaffold10373.g20927.t1"/>
    <property type="gene ID" value="ACRNAN_scaffold10373.g20927"/>
</dbReference>
<evidence type="ECO:0000313" key="2">
    <source>
        <dbReference type="Proteomes" id="UP000887540"/>
    </source>
</evidence>
<organism evidence="2 3">
    <name type="scientific">Acrobeloides nanus</name>
    <dbReference type="NCBI Taxonomy" id="290746"/>
    <lineage>
        <taxon>Eukaryota</taxon>
        <taxon>Metazoa</taxon>
        <taxon>Ecdysozoa</taxon>
        <taxon>Nematoda</taxon>
        <taxon>Chromadorea</taxon>
        <taxon>Rhabditida</taxon>
        <taxon>Tylenchina</taxon>
        <taxon>Cephalobomorpha</taxon>
        <taxon>Cephaloboidea</taxon>
        <taxon>Cephalobidae</taxon>
        <taxon>Acrobeloides</taxon>
    </lineage>
</organism>
<feature type="transmembrane region" description="Helical" evidence="1">
    <location>
        <begin position="14"/>
        <end position="37"/>
    </location>
</feature>
<dbReference type="Proteomes" id="UP000887540">
    <property type="component" value="Unplaced"/>
</dbReference>
<keyword evidence="1" id="KW-1133">Transmembrane helix</keyword>
<keyword evidence="1" id="KW-0472">Membrane</keyword>
<keyword evidence="1" id="KW-0812">Transmembrane</keyword>
<accession>A0A914CFM2</accession>
<evidence type="ECO:0000313" key="3">
    <source>
        <dbReference type="WBParaSite" id="ACRNAN_scaffold10373.g20927.t1"/>
    </source>
</evidence>
<sequence length="87" mass="9545">MLGANYGFFAPNDITISLVTSTTGLISLIHTAMNLIFHEQYRIQIRRITRRILGLPPLINKATVVTKVGAVSTFQRGAATKTVTAWS</sequence>